<dbReference type="GO" id="GO:0034198">
    <property type="term" value="P:cellular response to amino acid starvation"/>
    <property type="evidence" value="ECO:0007669"/>
    <property type="project" value="TreeGrafter"/>
</dbReference>
<dbReference type="GO" id="GO:0034399">
    <property type="term" value="C:nuclear periphery"/>
    <property type="evidence" value="ECO:0007669"/>
    <property type="project" value="EnsemblFungi"/>
</dbReference>
<evidence type="ECO:0000256" key="5">
    <source>
        <dbReference type="ARBA" id="ARBA00022737"/>
    </source>
</evidence>
<feature type="region of interest" description="Disordered" evidence="11">
    <location>
        <begin position="261"/>
        <end position="291"/>
    </location>
</feature>
<dbReference type="GO" id="GO:0061700">
    <property type="term" value="C:GATOR2 complex"/>
    <property type="evidence" value="ECO:0007669"/>
    <property type="project" value="EnsemblFungi"/>
</dbReference>
<comment type="subcellular location">
    <subcellularLocation>
        <location evidence="1">Nucleus</location>
        <location evidence="1">Nuclear pore complex</location>
    </subcellularLocation>
</comment>
<evidence type="ECO:0000256" key="10">
    <source>
        <dbReference type="PROSITE-ProRule" id="PRU00221"/>
    </source>
</evidence>
<keyword evidence="4 10" id="KW-0853">WD repeat</keyword>
<dbReference type="SMART" id="SM00320">
    <property type="entry name" value="WD40"/>
    <property type="match status" value="5"/>
</dbReference>
<dbReference type="OMA" id="WFRLWAE"/>
<dbReference type="InterPro" id="IPR037363">
    <property type="entry name" value="Sec13/Seh1_fam"/>
</dbReference>
<dbReference type="Gene3D" id="2.130.10.10">
    <property type="entry name" value="YVTN repeat-like/Quinoprotein amine dehydrogenase"/>
    <property type="match status" value="1"/>
</dbReference>
<evidence type="ECO:0000313" key="13">
    <source>
        <dbReference type="Proteomes" id="UP000070444"/>
    </source>
</evidence>
<dbReference type="Proteomes" id="UP000070444">
    <property type="component" value="Unassembled WGS sequence"/>
</dbReference>
<reference evidence="12 13" key="1">
    <citation type="journal article" date="2015" name="Genome Biol. Evol.">
        <title>Phylogenomic analyses indicate that early fungi evolved digesting cell walls of algal ancestors of land plants.</title>
        <authorList>
            <person name="Chang Y."/>
            <person name="Wang S."/>
            <person name="Sekimoto S."/>
            <person name="Aerts A.L."/>
            <person name="Choi C."/>
            <person name="Clum A."/>
            <person name="LaButti K.M."/>
            <person name="Lindquist E.A."/>
            <person name="Yee Ngan C."/>
            <person name="Ohm R.A."/>
            <person name="Salamov A.A."/>
            <person name="Grigoriev I.V."/>
            <person name="Spatafora J.W."/>
            <person name="Berbee M.L."/>
        </authorList>
    </citation>
    <scope>NUCLEOTIDE SEQUENCE [LARGE SCALE GENOMIC DNA]</scope>
    <source>
        <strain evidence="12 13">NRRL 28638</strain>
    </source>
</reference>
<feature type="repeat" description="WD" evidence="10">
    <location>
        <begin position="303"/>
        <end position="335"/>
    </location>
</feature>
<evidence type="ECO:0000256" key="9">
    <source>
        <dbReference type="ARBA" id="ARBA00023242"/>
    </source>
</evidence>
<evidence type="ECO:0000256" key="6">
    <source>
        <dbReference type="ARBA" id="ARBA00022816"/>
    </source>
</evidence>
<dbReference type="InterPro" id="IPR036322">
    <property type="entry name" value="WD40_repeat_dom_sf"/>
</dbReference>
<dbReference type="GO" id="GO:0051028">
    <property type="term" value="P:mRNA transport"/>
    <property type="evidence" value="ECO:0007669"/>
    <property type="project" value="UniProtKB-KW"/>
</dbReference>
<dbReference type="PANTHER" id="PTHR11024">
    <property type="entry name" value="NUCLEAR PORE COMPLEX PROTEIN SEC13 / SEH1 FAMILY MEMBER"/>
    <property type="match status" value="1"/>
</dbReference>
<evidence type="ECO:0000256" key="7">
    <source>
        <dbReference type="ARBA" id="ARBA00022927"/>
    </source>
</evidence>
<organism evidence="12 13">
    <name type="scientific">Conidiobolus coronatus (strain ATCC 28846 / CBS 209.66 / NRRL 28638)</name>
    <name type="common">Delacroixia coronata</name>
    <dbReference type="NCBI Taxonomy" id="796925"/>
    <lineage>
        <taxon>Eukaryota</taxon>
        <taxon>Fungi</taxon>
        <taxon>Fungi incertae sedis</taxon>
        <taxon>Zoopagomycota</taxon>
        <taxon>Entomophthoromycotina</taxon>
        <taxon>Entomophthoromycetes</taxon>
        <taxon>Entomophthorales</taxon>
        <taxon>Ancylistaceae</taxon>
        <taxon>Conidiobolus</taxon>
    </lineage>
</organism>
<dbReference type="AlphaFoldDB" id="A0A137P9H1"/>
<keyword evidence="5" id="KW-0677">Repeat</keyword>
<dbReference type="InterPro" id="IPR001680">
    <property type="entry name" value="WD40_rpt"/>
</dbReference>
<accession>A0A137P9H1</accession>
<evidence type="ECO:0000256" key="8">
    <source>
        <dbReference type="ARBA" id="ARBA00023132"/>
    </source>
</evidence>
<proteinExistence type="inferred from homology"/>
<feature type="compositionally biased region" description="Polar residues" evidence="11">
    <location>
        <begin position="270"/>
        <end position="290"/>
    </location>
</feature>
<evidence type="ECO:0000313" key="12">
    <source>
        <dbReference type="EMBL" id="KXN71643.1"/>
    </source>
</evidence>
<dbReference type="InterPro" id="IPR015943">
    <property type="entry name" value="WD40/YVTN_repeat-like_dom_sf"/>
</dbReference>
<comment type="similarity">
    <text evidence="2">Belongs to the WD repeat SEC13 family.</text>
</comment>
<keyword evidence="6" id="KW-0509">mRNA transport</keyword>
<sequence>MSVQTNSDLFHDELIHDVEYNFYGDKLASVSSDYKVKVTDLHPDAESKVNDYWKAHSAPILKVAWTDPQFGQILATCSFDKLVKIWEEQDHEPKNSGKRWIERSQLVESKGTVYDIAFCPSHLGLKLAAASSEGIVRVYEAMDPVNLSSWTPIEEFHVNGAENQSLSNPNETEVRYCLSWCPSYVPSGYLAASTGTFNSVKIFQNEGNNWNSVLTLEGHQGIVNDVAWANTMGRSYHLIATACHDFKVRIYQITLPGKSDGLSTLPPSPQSANEQHPTLASGSPTPQPSLLTPRHTAQLVAEFGDHQTPVWRVKWNLTGTVLSSAGDDGKIRLWKSNYSGVWRCISSVSLDNNVPSNSSMHNNPVASGSISITNSQNNMHSMNAIPLPGHD</sequence>
<dbReference type="GO" id="GO:1904263">
    <property type="term" value="P:positive regulation of TORC1 signaling"/>
    <property type="evidence" value="ECO:0007669"/>
    <property type="project" value="EnsemblFungi"/>
</dbReference>
<dbReference type="PANTHER" id="PTHR11024:SF3">
    <property type="entry name" value="NUCLEOPORIN SEH1"/>
    <property type="match status" value="1"/>
</dbReference>
<gene>
    <name evidence="12" type="ORF">CONCODRAFT_5628</name>
</gene>
<keyword evidence="3" id="KW-0813">Transport</keyword>
<dbReference type="EMBL" id="KQ964470">
    <property type="protein sequence ID" value="KXN71643.1"/>
    <property type="molecule type" value="Genomic_DNA"/>
</dbReference>
<dbReference type="GO" id="GO:0005198">
    <property type="term" value="F:structural molecule activity"/>
    <property type="evidence" value="ECO:0007669"/>
    <property type="project" value="InterPro"/>
</dbReference>
<evidence type="ECO:0000256" key="11">
    <source>
        <dbReference type="SAM" id="MobiDB-lite"/>
    </source>
</evidence>
<dbReference type="STRING" id="796925.A0A137P9H1"/>
<dbReference type="PROSITE" id="PS50294">
    <property type="entry name" value="WD_REPEATS_REGION"/>
    <property type="match status" value="1"/>
</dbReference>
<feature type="repeat" description="WD" evidence="10">
    <location>
        <begin position="53"/>
        <end position="96"/>
    </location>
</feature>
<evidence type="ECO:0000256" key="4">
    <source>
        <dbReference type="ARBA" id="ARBA00022574"/>
    </source>
</evidence>
<dbReference type="GO" id="GO:0015031">
    <property type="term" value="P:protein transport"/>
    <property type="evidence" value="ECO:0007669"/>
    <property type="project" value="UniProtKB-KW"/>
</dbReference>
<keyword evidence="8" id="KW-0906">Nuclear pore complex</keyword>
<name>A0A137P9H1_CONC2</name>
<dbReference type="Pfam" id="PF00400">
    <property type="entry name" value="WD40"/>
    <property type="match status" value="3"/>
</dbReference>
<keyword evidence="13" id="KW-1185">Reference proteome</keyword>
<dbReference type="SUPFAM" id="SSF50978">
    <property type="entry name" value="WD40 repeat-like"/>
    <property type="match status" value="1"/>
</dbReference>
<dbReference type="GO" id="GO:0031080">
    <property type="term" value="C:nuclear pore outer ring"/>
    <property type="evidence" value="ECO:0007669"/>
    <property type="project" value="EnsemblFungi"/>
</dbReference>
<evidence type="ECO:0000256" key="2">
    <source>
        <dbReference type="ARBA" id="ARBA00010102"/>
    </source>
</evidence>
<keyword evidence="7" id="KW-0653">Protein transport</keyword>
<protein>
    <submittedName>
        <fullName evidence="12">WD40 repeat-like protein</fullName>
    </submittedName>
</protein>
<dbReference type="OrthoDB" id="5566198at2759"/>
<evidence type="ECO:0000256" key="1">
    <source>
        <dbReference type="ARBA" id="ARBA00004567"/>
    </source>
</evidence>
<keyword evidence="8" id="KW-0811">Translocation</keyword>
<evidence type="ECO:0000256" key="3">
    <source>
        <dbReference type="ARBA" id="ARBA00022448"/>
    </source>
</evidence>
<keyword evidence="9" id="KW-0539">Nucleus</keyword>
<dbReference type="PROSITE" id="PS50082">
    <property type="entry name" value="WD_REPEATS_2"/>
    <property type="match status" value="2"/>
</dbReference>